<dbReference type="EMBL" id="JN254417">
    <property type="protein sequence ID" value="AEK81230.1"/>
    <property type="molecule type" value="Genomic_DNA"/>
</dbReference>
<dbReference type="EMBL" id="JN254419">
    <property type="protein sequence ID" value="AEK81232.1"/>
    <property type="molecule type" value="Genomic_DNA"/>
</dbReference>
<evidence type="ECO:0000313" key="3">
    <source>
        <dbReference type="EMBL" id="AEK81231.1"/>
    </source>
</evidence>
<organism evidence="2">
    <name type="scientific">Phytophthora sojae</name>
    <name type="common">Soybean stem and root rot agent</name>
    <name type="synonym">Phytophthora megasperma f. sp. glycines</name>
    <dbReference type="NCBI Taxonomy" id="67593"/>
    <lineage>
        <taxon>Eukaryota</taxon>
        <taxon>Sar</taxon>
        <taxon>Stramenopiles</taxon>
        <taxon>Oomycota</taxon>
        <taxon>Peronosporomycetes</taxon>
        <taxon>Peronosporales</taxon>
        <taxon>Peronosporaceae</taxon>
        <taxon>Phytophthora</taxon>
    </lineage>
</organism>
<sequence>MSKIYRGSSSSVLLAFLILFASVGALPVDTTGTKHAKVLAAGHHFLFEGPSVQDDGHINRRLRAREERGVIDQLVASTKKLWGKVKPDQQQKADKLFASLKTQKHTSDCFKNPLFQNWVGTVDKLLAARTKKFSQK</sequence>
<feature type="signal peptide" evidence="1">
    <location>
        <begin position="1"/>
        <end position="25"/>
    </location>
</feature>
<evidence type="ECO:0000313" key="4">
    <source>
        <dbReference type="EMBL" id="AEK81232.1"/>
    </source>
</evidence>
<gene>
    <name evidence="2" type="primary">Avh</name>
</gene>
<proteinExistence type="predicted"/>
<name>E0W5A6_PHYSO</name>
<dbReference type="KEGG" id="psoj:PHYSODRAFT_286311"/>
<reference evidence="2" key="1">
    <citation type="journal article" date="2011" name="Plant Cell">
        <title>Transcriptional programming and functional interactions within the Phytophthora sojae RXLR effector repertoire.</title>
        <authorList>
            <person name="Wang Q."/>
            <person name="Han C."/>
            <person name="Ferreira A.O."/>
            <person name="Yu X."/>
            <person name="Ye W."/>
            <person name="Tripathy S."/>
            <person name="Kale S.D."/>
            <person name="Gu B."/>
            <person name="Sheng Y."/>
            <person name="Sui Y."/>
            <person name="Wang X."/>
            <person name="Zhang Z."/>
            <person name="Cheng B."/>
            <person name="Dong S."/>
            <person name="Shan W."/>
            <person name="Zheng X."/>
            <person name="Dou D."/>
            <person name="Tyler B.M."/>
            <person name="Wang Y."/>
        </authorList>
    </citation>
    <scope>NUCLEOTIDE SEQUENCE</scope>
    <source>
        <strain evidence="2">P7064</strain>
        <strain evidence="3">P7074</strain>
        <strain evidence="4">P7076</strain>
    </source>
</reference>
<keyword evidence="1" id="KW-0732">Signal</keyword>
<dbReference type="EMBL" id="JN254418">
    <property type="protein sequence ID" value="AEK81231.1"/>
    <property type="molecule type" value="Genomic_DNA"/>
</dbReference>
<protein>
    <submittedName>
        <fullName evidence="2">Avh351</fullName>
    </submittedName>
</protein>
<evidence type="ECO:0000313" key="2">
    <source>
        <dbReference type="EMBL" id="AEK81230.1"/>
    </source>
</evidence>
<evidence type="ECO:0000256" key="1">
    <source>
        <dbReference type="SAM" id="SignalP"/>
    </source>
</evidence>
<accession>E0W5A6</accession>
<dbReference type="AlphaFoldDB" id="E0W5A6"/>
<dbReference type="RefSeq" id="XP_009529130.1">
    <property type="nucleotide sequence ID" value="XM_009530835.1"/>
</dbReference>
<dbReference type="VEuPathDB" id="FungiDB:PHYSODRAFT_286311"/>
<feature type="chain" id="PRO_5007653020" evidence="1">
    <location>
        <begin position="26"/>
        <end position="136"/>
    </location>
</feature>